<keyword evidence="1" id="KW-1133">Transmembrane helix</keyword>
<proteinExistence type="predicted"/>
<organism evidence="2 3">
    <name type="scientific">Acaryochloris thomasi RCC1774</name>
    <dbReference type="NCBI Taxonomy" id="1764569"/>
    <lineage>
        <taxon>Bacteria</taxon>
        <taxon>Bacillati</taxon>
        <taxon>Cyanobacteriota</taxon>
        <taxon>Cyanophyceae</taxon>
        <taxon>Acaryochloridales</taxon>
        <taxon>Acaryochloridaceae</taxon>
        <taxon>Acaryochloris</taxon>
        <taxon>Acaryochloris thomasi</taxon>
    </lineage>
</organism>
<dbReference type="AlphaFoldDB" id="A0A2W1JLV1"/>
<comment type="caution">
    <text evidence="2">The sequence shown here is derived from an EMBL/GenBank/DDBJ whole genome shotgun (WGS) entry which is preliminary data.</text>
</comment>
<reference evidence="2 3" key="1">
    <citation type="journal article" date="2018" name="Sci. Rep.">
        <title>A novel species of the marine cyanobacterium Acaryochloris with a unique pigment content and lifestyle.</title>
        <authorList>
            <person name="Partensky F."/>
            <person name="Six C."/>
            <person name="Ratin M."/>
            <person name="Garczarek L."/>
            <person name="Vaulot D."/>
            <person name="Probert I."/>
            <person name="Calteau A."/>
            <person name="Gourvil P."/>
            <person name="Marie D."/>
            <person name="Grebert T."/>
            <person name="Bouchier C."/>
            <person name="Le Panse S."/>
            <person name="Gachenot M."/>
            <person name="Rodriguez F."/>
            <person name="Garrido J.L."/>
        </authorList>
    </citation>
    <scope>NUCLEOTIDE SEQUENCE [LARGE SCALE GENOMIC DNA]</scope>
    <source>
        <strain evidence="2 3">RCC1774</strain>
    </source>
</reference>
<dbReference type="OrthoDB" id="507620at2"/>
<feature type="transmembrane region" description="Helical" evidence="1">
    <location>
        <begin position="148"/>
        <end position="167"/>
    </location>
</feature>
<dbReference type="RefSeq" id="WP_110985254.1">
    <property type="nucleotide sequence ID" value="NZ_CAWNWM010000003.1"/>
</dbReference>
<keyword evidence="3" id="KW-1185">Reference proteome</keyword>
<feature type="transmembrane region" description="Helical" evidence="1">
    <location>
        <begin position="188"/>
        <end position="212"/>
    </location>
</feature>
<evidence type="ECO:0000313" key="3">
    <source>
        <dbReference type="Proteomes" id="UP000248857"/>
    </source>
</evidence>
<keyword evidence="1" id="KW-0812">Transmembrane</keyword>
<feature type="transmembrane region" description="Helical" evidence="1">
    <location>
        <begin position="27"/>
        <end position="50"/>
    </location>
</feature>
<name>A0A2W1JLV1_9CYAN</name>
<evidence type="ECO:0000313" key="2">
    <source>
        <dbReference type="EMBL" id="PZD74269.1"/>
    </source>
</evidence>
<feature type="transmembrane region" description="Helical" evidence="1">
    <location>
        <begin position="95"/>
        <end position="113"/>
    </location>
</feature>
<dbReference type="Gene3D" id="1.10.1760.20">
    <property type="match status" value="1"/>
</dbReference>
<dbReference type="Proteomes" id="UP000248857">
    <property type="component" value="Unassembled WGS sequence"/>
</dbReference>
<dbReference type="EMBL" id="PQWO01000003">
    <property type="protein sequence ID" value="PZD74269.1"/>
    <property type="molecule type" value="Genomic_DNA"/>
</dbReference>
<feature type="transmembrane region" description="Helical" evidence="1">
    <location>
        <begin position="62"/>
        <end position="89"/>
    </location>
</feature>
<feature type="transmembrane region" description="Helical" evidence="1">
    <location>
        <begin position="218"/>
        <end position="245"/>
    </location>
</feature>
<evidence type="ECO:0008006" key="4">
    <source>
        <dbReference type="Google" id="ProtNLM"/>
    </source>
</evidence>
<keyword evidence="1" id="KW-0472">Membrane</keyword>
<evidence type="ECO:0000256" key="1">
    <source>
        <dbReference type="SAM" id="Phobius"/>
    </source>
</evidence>
<gene>
    <name evidence="2" type="ORF">C1752_01281</name>
</gene>
<protein>
    <recommendedName>
        <fullName evidence="4">ECF transporter S component</fullName>
    </recommendedName>
</protein>
<sequence>MTGQIPPEAEEREVRFLGSASIDGTPIAYIVVLASVVTALSFIPFSVTLGTSVSAIPLSSGILPLVGFLLGPVAGAVACSIGTFIGAFLAPYTAGILPLTVGGAAVASLAAGLMGARRGWWCWILVGFAVPAYLFLAARAVIQNGVDLKIFVAGTFIDWSALIFLILPVRKLVGRWLQSSDLIQLAMGLVLGTWISGGVAHLFQMSISYAVFNWPQEIWITLIPVIPFEQVVRCVVGTLIGARVITGLRVLFLIKPPAALY</sequence>
<feature type="transmembrane region" description="Helical" evidence="1">
    <location>
        <begin position="120"/>
        <end position="142"/>
    </location>
</feature>
<accession>A0A2W1JLV1</accession>